<dbReference type="PANTHER" id="PTHR43313:SF47">
    <property type="entry name" value="RETINOL DEHYDROGENASE 7"/>
    <property type="match status" value="1"/>
</dbReference>
<dbReference type="GO" id="GO:0016491">
    <property type="term" value="F:oxidoreductase activity"/>
    <property type="evidence" value="ECO:0007669"/>
    <property type="project" value="UniProtKB-KW"/>
</dbReference>
<feature type="transmembrane region" description="Helical" evidence="4">
    <location>
        <begin position="6"/>
        <end position="28"/>
    </location>
</feature>
<dbReference type="InterPro" id="IPR002347">
    <property type="entry name" value="SDR_fam"/>
</dbReference>
<dbReference type="SUPFAM" id="SSF51735">
    <property type="entry name" value="NAD(P)-binding Rossmann-fold domains"/>
    <property type="match status" value="1"/>
</dbReference>
<dbReference type="Ensembl" id="ENSMMOT00000003701.1">
    <property type="protein sequence ID" value="ENSMMOP00000003637.1"/>
    <property type="gene ID" value="ENSMMOG00000002909.1"/>
</dbReference>
<reference evidence="5" key="2">
    <citation type="submission" date="2025-09" db="UniProtKB">
        <authorList>
            <consortium name="Ensembl"/>
        </authorList>
    </citation>
    <scope>IDENTIFICATION</scope>
</reference>
<evidence type="ECO:0000256" key="1">
    <source>
        <dbReference type="ARBA" id="ARBA00006484"/>
    </source>
</evidence>
<reference evidence="5" key="1">
    <citation type="submission" date="2025-08" db="UniProtKB">
        <authorList>
            <consortium name="Ensembl"/>
        </authorList>
    </citation>
    <scope>IDENTIFICATION</scope>
</reference>
<evidence type="ECO:0000313" key="5">
    <source>
        <dbReference type="Ensembl" id="ENSMMOP00000003637.1"/>
    </source>
</evidence>
<keyword evidence="4" id="KW-0472">Membrane</keyword>
<proteinExistence type="inferred from homology"/>
<dbReference type="AlphaFoldDB" id="A0A3Q3VXA6"/>
<keyword evidence="2" id="KW-0560">Oxidoreductase</keyword>
<dbReference type="InterPro" id="IPR036291">
    <property type="entry name" value="NAD(P)-bd_dom_sf"/>
</dbReference>
<dbReference type="OMA" id="WHIRDSY"/>
<keyword evidence="4" id="KW-1133">Transmembrane helix</keyword>
<dbReference type="STRING" id="94237.ENSMMOP00000003637"/>
<evidence type="ECO:0000256" key="2">
    <source>
        <dbReference type="ARBA" id="ARBA00023002"/>
    </source>
</evidence>
<comment type="similarity">
    <text evidence="1 3">Belongs to the short-chain dehydrogenases/reductases (SDR) family.</text>
</comment>
<evidence type="ECO:0000256" key="3">
    <source>
        <dbReference type="RuleBase" id="RU000363"/>
    </source>
</evidence>
<keyword evidence="6" id="KW-1185">Reference proteome</keyword>
<dbReference type="GO" id="GO:0008202">
    <property type="term" value="P:steroid metabolic process"/>
    <property type="evidence" value="ECO:0007669"/>
    <property type="project" value="TreeGrafter"/>
</dbReference>
<dbReference type="PANTHER" id="PTHR43313">
    <property type="entry name" value="SHORT-CHAIN DEHYDROGENASE/REDUCTASE FAMILY 9C"/>
    <property type="match status" value="1"/>
</dbReference>
<accession>A0A3Q3VXA6</accession>
<name>A0A3Q3VXA6_MOLML</name>
<evidence type="ECO:0000256" key="4">
    <source>
        <dbReference type="SAM" id="Phobius"/>
    </source>
</evidence>
<dbReference type="PRINTS" id="PR00081">
    <property type="entry name" value="GDHRDH"/>
</dbReference>
<evidence type="ECO:0000313" key="6">
    <source>
        <dbReference type="Proteomes" id="UP000261620"/>
    </source>
</evidence>
<dbReference type="Gene3D" id="3.40.50.720">
    <property type="entry name" value="NAD(P)-binding Rossmann-like Domain"/>
    <property type="match status" value="1"/>
</dbReference>
<dbReference type="Proteomes" id="UP000261620">
    <property type="component" value="Unplaced"/>
</dbReference>
<dbReference type="Pfam" id="PF00106">
    <property type="entry name" value="adh_short"/>
    <property type="match status" value="1"/>
</dbReference>
<organism evidence="5 6">
    <name type="scientific">Mola mola</name>
    <name type="common">Ocean sunfish</name>
    <name type="synonym">Tetraodon mola</name>
    <dbReference type="NCBI Taxonomy" id="94237"/>
    <lineage>
        <taxon>Eukaryota</taxon>
        <taxon>Metazoa</taxon>
        <taxon>Chordata</taxon>
        <taxon>Craniata</taxon>
        <taxon>Vertebrata</taxon>
        <taxon>Euteleostomi</taxon>
        <taxon>Actinopterygii</taxon>
        <taxon>Neopterygii</taxon>
        <taxon>Teleostei</taxon>
        <taxon>Neoteleostei</taxon>
        <taxon>Acanthomorphata</taxon>
        <taxon>Eupercaria</taxon>
        <taxon>Tetraodontiformes</taxon>
        <taxon>Molidae</taxon>
        <taxon>Mola</taxon>
    </lineage>
</organism>
<dbReference type="FunFam" id="3.40.50.720:FF:000074">
    <property type="entry name" value="Retinol dehydrogenase type 1"/>
    <property type="match status" value="1"/>
</dbReference>
<dbReference type="PRINTS" id="PR00080">
    <property type="entry name" value="SDRFAMILY"/>
</dbReference>
<sequence>IVVEPADSFCSCYCALIVVFLATIRWYIRDSYKVDGFSQKHVLITGCDSGFGNLLAWQLEERGFQVIAACLTERGASDLAAATSPRLKTLLLDVTDSASIRKAVEFVSKEVGEQGLWGLVNNAGRSMPIGPLEWMQLEDFSKVLDVNLVGLINVTLHFLPLLKKRQGRVVNVASILGRLSLIGGGYCLSKYGVEAFSDSLRRDMDPFAIKVSIIEPGFFKTNVTRLDLIEADLRRLWRNLPRHVTDSYGPMYFDDYIKAQKFSMGLLCSADISKVTRCMEHALTARFPRTRYSAGWDAKLLWIPLSYLPAFVSDFVVSMLLPSPQVKTN</sequence>
<keyword evidence="4" id="KW-0812">Transmembrane</keyword>
<protein>
    <submittedName>
        <fullName evidence="5">Uncharacterized protein</fullName>
    </submittedName>
</protein>